<dbReference type="PROSITE" id="PS51257">
    <property type="entry name" value="PROKAR_LIPOPROTEIN"/>
    <property type="match status" value="1"/>
</dbReference>
<evidence type="ECO:0000313" key="4">
    <source>
        <dbReference type="Proteomes" id="UP000233435"/>
    </source>
</evidence>
<organism evidence="3 4">
    <name type="scientific">Confluentibacter flavum</name>
    <dbReference type="NCBI Taxonomy" id="1909700"/>
    <lineage>
        <taxon>Bacteria</taxon>
        <taxon>Pseudomonadati</taxon>
        <taxon>Bacteroidota</taxon>
        <taxon>Flavobacteriia</taxon>
        <taxon>Flavobacteriales</taxon>
        <taxon>Flavobacteriaceae</taxon>
        <taxon>Confluentibacter</taxon>
    </lineage>
</organism>
<feature type="chain" id="PRO_5014736125" evidence="1">
    <location>
        <begin position="27"/>
        <end position="191"/>
    </location>
</feature>
<evidence type="ECO:0000313" key="3">
    <source>
        <dbReference type="EMBL" id="PKQ45213.1"/>
    </source>
</evidence>
<name>A0A2N3HJV5_9FLAO</name>
<dbReference type="EMBL" id="PJEO01000031">
    <property type="protein sequence ID" value="PKQ45213.1"/>
    <property type="molecule type" value="Genomic_DNA"/>
</dbReference>
<dbReference type="Gene3D" id="3.30.160.670">
    <property type="match status" value="1"/>
</dbReference>
<protein>
    <submittedName>
        <fullName evidence="3">DUF4136 domain-containing protein</fullName>
    </submittedName>
</protein>
<feature type="signal peptide" evidence="1">
    <location>
        <begin position="1"/>
        <end position="26"/>
    </location>
</feature>
<gene>
    <name evidence="3" type="ORF">CSW08_09365</name>
</gene>
<dbReference type="Pfam" id="PF13590">
    <property type="entry name" value="DUF4136"/>
    <property type="match status" value="1"/>
</dbReference>
<keyword evidence="4" id="KW-1185">Reference proteome</keyword>
<proteinExistence type="predicted"/>
<feature type="domain" description="DUF4136" evidence="2">
    <location>
        <begin position="25"/>
        <end position="187"/>
    </location>
</feature>
<reference evidence="3 4" key="1">
    <citation type="submission" date="2017-12" db="EMBL/GenBank/DDBJ databases">
        <title>Confluentibacter flavum sp. nov., isolated from the saline lake.</title>
        <authorList>
            <person name="Yu L."/>
        </authorList>
    </citation>
    <scope>NUCLEOTIDE SEQUENCE [LARGE SCALE GENOMIC DNA]</scope>
    <source>
        <strain evidence="3 4">3B</strain>
    </source>
</reference>
<accession>A0A2N3HJV5</accession>
<dbReference type="InterPro" id="IPR025411">
    <property type="entry name" value="DUF4136"/>
</dbReference>
<evidence type="ECO:0000259" key="2">
    <source>
        <dbReference type="Pfam" id="PF13590"/>
    </source>
</evidence>
<sequence>MKNVFKTIPLLVILFVVTSCSSVRVATDYDKNADFGAYKTFAFFKNGIDKAEINDLDKRRILRAIETELLAKGFTKSENPDLLVSIFTKSNQRVDVYNNNWGMGGWGWGGFGPWGMGGFYGPGWGWGWNQPNVSTSTEGVLFVDLLDANKIELVWQGMGSGFLSRNMEQKEERIKEFVSKIMEKYPPGAQQ</sequence>
<dbReference type="Proteomes" id="UP000233435">
    <property type="component" value="Unassembled WGS sequence"/>
</dbReference>
<dbReference type="OrthoDB" id="5432251at2"/>
<dbReference type="RefSeq" id="WP_106659628.1">
    <property type="nucleotide sequence ID" value="NZ_PJEO01000031.1"/>
</dbReference>
<dbReference type="AlphaFoldDB" id="A0A2N3HJV5"/>
<evidence type="ECO:0000256" key="1">
    <source>
        <dbReference type="SAM" id="SignalP"/>
    </source>
</evidence>
<comment type="caution">
    <text evidence="3">The sequence shown here is derived from an EMBL/GenBank/DDBJ whole genome shotgun (WGS) entry which is preliminary data.</text>
</comment>
<keyword evidence="1" id="KW-0732">Signal</keyword>